<reference evidence="14 15" key="1">
    <citation type="journal article" date="2016" name="Nat. Commun.">
        <title>Thousands of microbial genomes shed light on interconnected biogeochemical processes in an aquifer system.</title>
        <authorList>
            <person name="Anantharaman K."/>
            <person name="Brown C.T."/>
            <person name="Hug L.A."/>
            <person name="Sharon I."/>
            <person name="Castelle C.J."/>
            <person name="Probst A.J."/>
            <person name="Thomas B.C."/>
            <person name="Singh A."/>
            <person name="Wilkins M.J."/>
            <person name="Karaoz U."/>
            <person name="Brodie E.L."/>
            <person name="Williams K.H."/>
            <person name="Hubbard S.S."/>
            <person name="Banfield J.F."/>
        </authorList>
    </citation>
    <scope>NUCLEOTIDE SEQUENCE [LARGE SCALE GENOMIC DNA]</scope>
</reference>
<dbReference type="PANTHER" id="PTHR21015">
    <property type="entry name" value="UDP-N-ACETYLGLUCOSAMINE--N-ACETYLMURAMYL-(PENTAPEPTIDE) PYROPHOSPHORYL-UNDECAPRENOL N-ACETYLGLUCOSAMINE TRANSFERASE 1"/>
    <property type="match status" value="1"/>
</dbReference>
<evidence type="ECO:0000256" key="2">
    <source>
        <dbReference type="ARBA" id="ARBA00022618"/>
    </source>
</evidence>
<dbReference type="GO" id="GO:0051991">
    <property type="term" value="F:UDP-N-acetyl-D-glucosamine:N-acetylmuramoyl-L-alanyl-D-glutamyl-meso-2,6-diaminopimelyl-D-alanyl-D-alanine-diphosphoundecaprenol 4-beta-N-acetylglucosaminlytransferase activity"/>
    <property type="evidence" value="ECO:0007669"/>
    <property type="project" value="RHEA"/>
</dbReference>
<proteinExistence type="inferred from homology"/>
<evidence type="ECO:0000256" key="5">
    <source>
        <dbReference type="ARBA" id="ARBA00022960"/>
    </source>
</evidence>
<dbReference type="Pfam" id="PF03033">
    <property type="entry name" value="Glyco_transf_28"/>
    <property type="match status" value="1"/>
</dbReference>
<feature type="domain" description="Glycosyltransferase family 28 N-terminal" evidence="12">
    <location>
        <begin position="10"/>
        <end position="148"/>
    </location>
</feature>
<dbReference type="AlphaFoldDB" id="A0A1G1Z513"/>
<comment type="caution">
    <text evidence="10">Lacks conserved residue(s) required for the propagation of feature annotation.</text>
</comment>
<dbReference type="Pfam" id="PF04101">
    <property type="entry name" value="Glyco_tran_28_C"/>
    <property type="match status" value="1"/>
</dbReference>
<dbReference type="InterPro" id="IPR006009">
    <property type="entry name" value="GlcNAc_MurG"/>
</dbReference>
<evidence type="ECO:0000259" key="13">
    <source>
        <dbReference type="Pfam" id="PF04101"/>
    </source>
</evidence>
<keyword evidence="6 10" id="KW-0573">Peptidoglycan synthesis</keyword>
<comment type="caution">
    <text evidence="14">The sequence shown here is derived from an EMBL/GenBank/DDBJ whole genome shotgun (WGS) entry which is preliminary data.</text>
</comment>
<evidence type="ECO:0000256" key="6">
    <source>
        <dbReference type="ARBA" id="ARBA00022984"/>
    </source>
</evidence>
<gene>
    <name evidence="10" type="primary">murG</name>
    <name evidence="14" type="ORF">A3B23_00645</name>
</gene>
<keyword evidence="11" id="KW-1133">Transmembrane helix</keyword>
<dbReference type="UniPathway" id="UPA00219"/>
<dbReference type="GO" id="GO:0051301">
    <property type="term" value="P:cell division"/>
    <property type="evidence" value="ECO:0007669"/>
    <property type="project" value="UniProtKB-KW"/>
</dbReference>
<dbReference type="GO" id="GO:0005975">
    <property type="term" value="P:carbohydrate metabolic process"/>
    <property type="evidence" value="ECO:0007669"/>
    <property type="project" value="InterPro"/>
</dbReference>
<keyword evidence="2 10" id="KW-0132">Cell division</keyword>
<comment type="function">
    <text evidence="10">Cell wall formation. Catalyzes the transfer of a GlcNAc subunit on undecaprenyl-pyrophosphoryl-MurNAc-pentapeptide (lipid intermediate I) to form undecaprenyl-pyrophosphoryl-MurNAc-(pentapeptide)GlcNAc (lipid intermediate II).</text>
</comment>
<keyword evidence="4 10" id="KW-0808">Transferase</keyword>
<comment type="subcellular location">
    <subcellularLocation>
        <location evidence="10">Cell membrane</location>
        <topology evidence="10">Peripheral membrane protein</topology>
        <orientation evidence="10">Cytoplasmic side</orientation>
    </subcellularLocation>
</comment>
<dbReference type="GO" id="GO:0005886">
    <property type="term" value="C:plasma membrane"/>
    <property type="evidence" value="ECO:0007669"/>
    <property type="project" value="UniProtKB-SubCell"/>
</dbReference>
<dbReference type="GO" id="GO:0050511">
    <property type="term" value="F:undecaprenyldiphospho-muramoylpentapeptide beta-N-acetylglucosaminyltransferase activity"/>
    <property type="evidence" value="ECO:0007669"/>
    <property type="project" value="UniProtKB-UniRule"/>
</dbReference>
<keyword evidence="8 10" id="KW-0131">Cell cycle</keyword>
<evidence type="ECO:0000313" key="15">
    <source>
        <dbReference type="Proteomes" id="UP000178744"/>
    </source>
</evidence>
<keyword evidence="7 10" id="KW-0472">Membrane</keyword>
<evidence type="ECO:0000256" key="1">
    <source>
        <dbReference type="ARBA" id="ARBA00022475"/>
    </source>
</evidence>
<dbReference type="SUPFAM" id="SSF53756">
    <property type="entry name" value="UDP-Glycosyltransferase/glycogen phosphorylase"/>
    <property type="match status" value="1"/>
</dbReference>
<evidence type="ECO:0000256" key="9">
    <source>
        <dbReference type="ARBA" id="ARBA00023316"/>
    </source>
</evidence>
<comment type="pathway">
    <text evidence="10">Cell wall biogenesis; peptidoglycan biosynthesis.</text>
</comment>
<keyword evidence="11" id="KW-0812">Transmembrane</keyword>
<dbReference type="GO" id="GO:0071555">
    <property type="term" value="P:cell wall organization"/>
    <property type="evidence" value="ECO:0007669"/>
    <property type="project" value="UniProtKB-KW"/>
</dbReference>
<evidence type="ECO:0000259" key="12">
    <source>
        <dbReference type="Pfam" id="PF03033"/>
    </source>
</evidence>
<dbReference type="EC" id="2.4.1.227" evidence="10"/>
<organism evidence="14 15">
    <name type="scientific">Candidatus Colwellbacteria bacterium RIFCSPLOWO2_01_FULL_48_10</name>
    <dbReference type="NCBI Taxonomy" id="1797690"/>
    <lineage>
        <taxon>Bacteria</taxon>
        <taxon>Candidatus Colwelliibacteriota</taxon>
    </lineage>
</organism>
<keyword evidence="3 10" id="KW-0328">Glycosyltransferase</keyword>
<protein>
    <recommendedName>
        <fullName evidence="10">UDP-N-acetylglucosamine--N-acetylmuramyl-(pentapeptide) pyrophosphoryl-undecaprenol N-acetylglucosamine transferase</fullName>
        <ecNumber evidence="10">2.4.1.227</ecNumber>
    </recommendedName>
    <alternativeName>
        <fullName evidence="10">Undecaprenyl-PP-MurNAc-pentapeptide-UDPGlcNAc GlcNAc transferase</fullName>
    </alternativeName>
</protein>
<dbReference type="GO" id="GO:0009252">
    <property type="term" value="P:peptidoglycan biosynthetic process"/>
    <property type="evidence" value="ECO:0007669"/>
    <property type="project" value="UniProtKB-UniRule"/>
</dbReference>
<comment type="catalytic activity">
    <reaction evidence="10">
        <text>di-trans,octa-cis-undecaprenyl diphospho-N-acetyl-alpha-D-muramoyl-L-alanyl-D-glutamyl-meso-2,6-diaminopimeloyl-D-alanyl-D-alanine + UDP-N-acetyl-alpha-D-glucosamine = di-trans,octa-cis-undecaprenyl diphospho-[N-acetyl-alpha-D-glucosaminyl-(1-&gt;4)]-N-acetyl-alpha-D-muramoyl-L-alanyl-D-glutamyl-meso-2,6-diaminopimeloyl-D-alanyl-D-alanine + UDP + H(+)</text>
        <dbReference type="Rhea" id="RHEA:31227"/>
        <dbReference type="ChEBI" id="CHEBI:15378"/>
        <dbReference type="ChEBI" id="CHEBI:57705"/>
        <dbReference type="ChEBI" id="CHEBI:58223"/>
        <dbReference type="ChEBI" id="CHEBI:61387"/>
        <dbReference type="ChEBI" id="CHEBI:61388"/>
        <dbReference type="EC" id="2.4.1.227"/>
    </reaction>
</comment>
<evidence type="ECO:0000256" key="4">
    <source>
        <dbReference type="ARBA" id="ARBA00022679"/>
    </source>
</evidence>
<dbReference type="STRING" id="1797690.A3B23_00645"/>
<evidence type="ECO:0000256" key="8">
    <source>
        <dbReference type="ARBA" id="ARBA00023306"/>
    </source>
</evidence>
<feature type="binding site" evidence="10">
    <location>
        <position position="303"/>
    </location>
    <ligand>
        <name>UDP-N-acetyl-alpha-D-glucosamine</name>
        <dbReference type="ChEBI" id="CHEBI:57705"/>
    </ligand>
</feature>
<dbReference type="InterPro" id="IPR004276">
    <property type="entry name" value="GlycoTrans_28_N"/>
</dbReference>
<feature type="transmembrane region" description="Helical" evidence="11">
    <location>
        <begin position="100"/>
        <end position="120"/>
    </location>
</feature>
<name>A0A1G1Z513_9BACT</name>
<dbReference type="HAMAP" id="MF_00033">
    <property type="entry name" value="MurG"/>
    <property type="match status" value="1"/>
</dbReference>
<dbReference type="GO" id="GO:0008360">
    <property type="term" value="P:regulation of cell shape"/>
    <property type="evidence" value="ECO:0007669"/>
    <property type="project" value="UniProtKB-KW"/>
</dbReference>
<feature type="binding site" evidence="10">
    <location>
        <position position="170"/>
    </location>
    <ligand>
        <name>UDP-N-acetyl-alpha-D-glucosamine</name>
        <dbReference type="ChEBI" id="CHEBI:57705"/>
    </ligand>
</feature>
<evidence type="ECO:0000256" key="11">
    <source>
        <dbReference type="SAM" id="Phobius"/>
    </source>
</evidence>
<evidence type="ECO:0000256" key="7">
    <source>
        <dbReference type="ARBA" id="ARBA00023136"/>
    </source>
</evidence>
<feature type="domain" description="Glycosyl transferase family 28 C-terminal" evidence="13">
    <location>
        <begin position="189"/>
        <end position="361"/>
    </location>
</feature>
<dbReference type="CDD" id="cd03785">
    <property type="entry name" value="GT28_MurG"/>
    <property type="match status" value="1"/>
</dbReference>
<dbReference type="PANTHER" id="PTHR21015:SF22">
    <property type="entry name" value="GLYCOSYLTRANSFERASE"/>
    <property type="match status" value="1"/>
</dbReference>
<dbReference type="EMBL" id="MHIY01000022">
    <property type="protein sequence ID" value="OGY59614.1"/>
    <property type="molecule type" value="Genomic_DNA"/>
</dbReference>
<evidence type="ECO:0000313" key="14">
    <source>
        <dbReference type="EMBL" id="OGY59614.1"/>
    </source>
</evidence>
<dbReference type="Proteomes" id="UP000178744">
    <property type="component" value="Unassembled WGS sequence"/>
</dbReference>
<evidence type="ECO:0000256" key="3">
    <source>
        <dbReference type="ARBA" id="ARBA00022676"/>
    </source>
</evidence>
<keyword evidence="1 10" id="KW-1003">Cell membrane</keyword>
<accession>A0A1G1Z513</accession>
<dbReference type="Gene3D" id="3.40.50.2000">
    <property type="entry name" value="Glycogen Phosphorylase B"/>
    <property type="match status" value="2"/>
</dbReference>
<comment type="similarity">
    <text evidence="10">Belongs to the glycosyltransferase 28 family. MurG subfamily.</text>
</comment>
<sequence length="373" mass="41494">MNRAVKFVFTGGHHNAALEVLRRIKEMKPDASFLWLGHRHTSLKNKSDSVEYREVIAASIPFVDLKAGKFFHVYNIIHLLRIPYGFFQALYHLIKFRPNIIVSFGGYLAAPVVLAGWALGIPSVVQEQTSVAGIANRFAGRFATKVFITWAASEKYFPKGKTVLTGLPLRKAIFERNQEMFKFRDRLPTIYITGGKQGSHVINTAIAGRLADLLGVANVIHQTGANTETRDNEMLSQAREALPEKLRERYVIKDFVYENEIGSVFGVSDIIISRAGAHIIYEILACGKPSILVPIPWSSHNEQLSNAKIIESMGLGKVLEQKDLNADALFAAVSDMVKNIADYKKNAEKAKGEIVMDAADKIAEEIIKIVTNK</sequence>
<dbReference type="InterPro" id="IPR007235">
    <property type="entry name" value="Glyco_trans_28_C"/>
</dbReference>
<keyword evidence="5 10" id="KW-0133">Cell shape</keyword>
<evidence type="ECO:0000256" key="10">
    <source>
        <dbReference type="HAMAP-Rule" id="MF_00033"/>
    </source>
</evidence>
<feature type="binding site" evidence="10">
    <location>
        <begin position="10"/>
        <end position="12"/>
    </location>
    <ligand>
        <name>UDP-N-acetyl-alpha-D-glucosamine</name>
        <dbReference type="ChEBI" id="CHEBI:57705"/>
    </ligand>
</feature>
<keyword evidence="9 10" id="KW-0961">Cell wall biogenesis/degradation</keyword>